<accession>A0ABQ2HV45</accession>
<evidence type="ECO:0000259" key="6">
    <source>
        <dbReference type="Pfam" id="PF00892"/>
    </source>
</evidence>
<evidence type="ECO:0000313" key="8">
    <source>
        <dbReference type="Proteomes" id="UP000632339"/>
    </source>
</evidence>
<comment type="subcellular location">
    <subcellularLocation>
        <location evidence="1">Membrane</location>
        <topology evidence="1">Multi-pass membrane protein</topology>
    </subcellularLocation>
</comment>
<feature type="transmembrane region" description="Helical" evidence="5">
    <location>
        <begin position="152"/>
        <end position="171"/>
    </location>
</feature>
<feature type="transmembrane region" description="Helical" evidence="5">
    <location>
        <begin position="215"/>
        <end position="238"/>
    </location>
</feature>
<feature type="transmembrane region" description="Helical" evidence="5">
    <location>
        <begin position="31"/>
        <end position="55"/>
    </location>
</feature>
<feature type="domain" description="EamA" evidence="6">
    <location>
        <begin position="154"/>
        <end position="290"/>
    </location>
</feature>
<dbReference type="RefSeq" id="WP_019943336.1">
    <property type="nucleotide sequence ID" value="NZ_BMLI01000001.1"/>
</dbReference>
<evidence type="ECO:0000256" key="3">
    <source>
        <dbReference type="ARBA" id="ARBA00022989"/>
    </source>
</evidence>
<reference evidence="8" key="1">
    <citation type="journal article" date="2019" name="Int. J. Syst. Evol. Microbiol.">
        <title>The Global Catalogue of Microorganisms (GCM) 10K type strain sequencing project: providing services to taxonomists for standard genome sequencing and annotation.</title>
        <authorList>
            <consortium name="The Broad Institute Genomics Platform"/>
            <consortium name="The Broad Institute Genome Sequencing Center for Infectious Disease"/>
            <person name="Wu L."/>
            <person name="Ma J."/>
        </authorList>
    </citation>
    <scope>NUCLEOTIDE SEQUENCE [LARGE SCALE GENOMIC DNA]</scope>
    <source>
        <strain evidence="8">CGMCC 1.6375</strain>
    </source>
</reference>
<feature type="transmembrane region" description="Helical" evidence="5">
    <location>
        <begin position="98"/>
        <end position="115"/>
    </location>
</feature>
<proteinExistence type="predicted"/>
<evidence type="ECO:0000313" key="7">
    <source>
        <dbReference type="EMBL" id="GGM92499.1"/>
    </source>
</evidence>
<dbReference type="PANTHER" id="PTHR32322">
    <property type="entry name" value="INNER MEMBRANE TRANSPORTER"/>
    <property type="match status" value="1"/>
</dbReference>
<feature type="domain" description="EamA" evidence="6">
    <location>
        <begin position="6"/>
        <end position="140"/>
    </location>
</feature>
<evidence type="ECO:0000256" key="5">
    <source>
        <dbReference type="SAM" id="Phobius"/>
    </source>
</evidence>
<dbReference type="Proteomes" id="UP000632339">
    <property type="component" value="Unassembled WGS sequence"/>
</dbReference>
<dbReference type="EMBL" id="BMLI01000001">
    <property type="protein sequence ID" value="GGM92499.1"/>
    <property type="molecule type" value="Genomic_DNA"/>
</dbReference>
<feature type="transmembrane region" description="Helical" evidence="5">
    <location>
        <begin position="122"/>
        <end position="140"/>
    </location>
</feature>
<evidence type="ECO:0000256" key="4">
    <source>
        <dbReference type="ARBA" id="ARBA00023136"/>
    </source>
</evidence>
<feature type="transmembrane region" description="Helical" evidence="5">
    <location>
        <begin position="183"/>
        <end position="203"/>
    </location>
</feature>
<dbReference type="InterPro" id="IPR000620">
    <property type="entry name" value="EamA_dom"/>
</dbReference>
<keyword evidence="3 5" id="KW-1133">Transmembrane helix</keyword>
<gene>
    <name evidence="7" type="ORF">GCM10010967_27100</name>
</gene>
<dbReference type="SUPFAM" id="SSF103481">
    <property type="entry name" value="Multidrug resistance efflux transporter EmrE"/>
    <property type="match status" value="2"/>
</dbReference>
<dbReference type="InterPro" id="IPR050638">
    <property type="entry name" value="AA-Vitamin_Transporters"/>
</dbReference>
<dbReference type="PANTHER" id="PTHR32322:SF14">
    <property type="entry name" value="PROTEIN PAGO"/>
    <property type="match status" value="1"/>
</dbReference>
<evidence type="ECO:0000256" key="1">
    <source>
        <dbReference type="ARBA" id="ARBA00004141"/>
    </source>
</evidence>
<feature type="transmembrane region" description="Helical" evidence="5">
    <location>
        <begin position="250"/>
        <end position="267"/>
    </location>
</feature>
<name>A0ABQ2HV45_9BACT</name>
<evidence type="ECO:0000256" key="2">
    <source>
        <dbReference type="ARBA" id="ARBA00022692"/>
    </source>
</evidence>
<keyword evidence="8" id="KW-1185">Reference proteome</keyword>
<feature type="transmembrane region" description="Helical" evidence="5">
    <location>
        <begin position="67"/>
        <end position="92"/>
    </location>
</feature>
<keyword evidence="4 5" id="KW-0472">Membrane</keyword>
<dbReference type="InterPro" id="IPR037185">
    <property type="entry name" value="EmrE-like"/>
</dbReference>
<sequence>MKSNLTAYIALILVCFFWGTTYLAARIGVAGFPALFFMGFRNVAAGALLLAFLALKNRSFPWTWADIRLQLVPGWCMITFGTGLVGWCVQYIPSGLAALLYATVPLFTIVVNLLARKEERINGHIAGGMLLGLAGVMLVFRDNISYLADSKSLMGICVTLASCVSWCLGGLYTKSYPGRTDSFFNAAIQMMAGGAGLFVLSALNDDWTDLPALQMQSLLALLYLIFFGSILAYASYLFAMSRLPAGLVSIYAYINPLVALVLGFLILDEKITWLTVLAFTVTISGVFLVNRGYQLQKRKHELTS</sequence>
<dbReference type="Pfam" id="PF00892">
    <property type="entry name" value="EamA"/>
    <property type="match status" value="2"/>
</dbReference>
<feature type="transmembrane region" description="Helical" evidence="5">
    <location>
        <begin position="273"/>
        <end position="290"/>
    </location>
</feature>
<comment type="caution">
    <text evidence="7">The sequence shown here is derived from an EMBL/GenBank/DDBJ whole genome shotgun (WGS) entry which is preliminary data.</text>
</comment>
<feature type="transmembrane region" description="Helical" evidence="5">
    <location>
        <begin position="7"/>
        <end position="25"/>
    </location>
</feature>
<protein>
    <submittedName>
        <fullName evidence="7">Drug/metabolite exporter YedA</fullName>
    </submittedName>
</protein>
<keyword evidence="2 5" id="KW-0812">Transmembrane</keyword>
<organism evidence="7 8">
    <name type="scientific">Dyadobacter beijingensis</name>
    <dbReference type="NCBI Taxonomy" id="365489"/>
    <lineage>
        <taxon>Bacteria</taxon>
        <taxon>Pseudomonadati</taxon>
        <taxon>Bacteroidota</taxon>
        <taxon>Cytophagia</taxon>
        <taxon>Cytophagales</taxon>
        <taxon>Spirosomataceae</taxon>
        <taxon>Dyadobacter</taxon>
    </lineage>
</organism>
<dbReference type="Gene3D" id="1.10.3730.20">
    <property type="match status" value="1"/>
</dbReference>